<dbReference type="SUPFAM" id="SSF74731">
    <property type="entry name" value="Ribosomal protein L20"/>
    <property type="match status" value="1"/>
</dbReference>
<evidence type="ECO:0000256" key="5">
    <source>
        <dbReference type="ARBA" id="ARBA00023274"/>
    </source>
</evidence>
<evidence type="ECO:0000256" key="8">
    <source>
        <dbReference type="RuleBase" id="RU000560"/>
    </source>
</evidence>
<name>A0A1F8CTE8_9BACT</name>
<evidence type="ECO:0000313" key="10">
    <source>
        <dbReference type="Proteomes" id="UP000178999"/>
    </source>
</evidence>
<dbReference type="PANTHER" id="PTHR10986">
    <property type="entry name" value="39S RIBOSOMAL PROTEIN L20"/>
    <property type="match status" value="1"/>
</dbReference>
<accession>A0A1F8CTE8</accession>
<evidence type="ECO:0000256" key="6">
    <source>
        <dbReference type="ARBA" id="ARBA00035172"/>
    </source>
</evidence>
<dbReference type="GO" id="GO:0003735">
    <property type="term" value="F:structural constituent of ribosome"/>
    <property type="evidence" value="ECO:0007669"/>
    <property type="project" value="InterPro"/>
</dbReference>
<comment type="similarity">
    <text evidence="1 7 8">Belongs to the bacterial ribosomal protein bL20 family.</text>
</comment>
<dbReference type="Pfam" id="PF00453">
    <property type="entry name" value="Ribosomal_L20"/>
    <property type="match status" value="1"/>
</dbReference>
<sequence>MARAKSLASRRHKKIKKAAKGFMHARSRRVKAAKEAVLHAGQYAYIGRKLKKRDLRSLWILRINAASREAGMKYSDFIKGLKTKKIELNRKMLADIAVRDMKTFRQIVDLIRK</sequence>
<dbReference type="InterPro" id="IPR005813">
    <property type="entry name" value="Ribosomal_bL20"/>
</dbReference>
<evidence type="ECO:0000256" key="2">
    <source>
        <dbReference type="ARBA" id="ARBA00022730"/>
    </source>
</evidence>
<keyword evidence="5 7" id="KW-0687">Ribonucleoprotein</keyword>
<reference evidence="9 10" key="1">
    <citation type="journal article" date="2016" name="Nat. Commun.">
        <title>Thousands of microbial genomes shed light on interconnected biogeochemical processes in an aquifer system.</title>
        <authorList>
            <person name="Anantharaman K."/>
            <person name="Brown C.T."/>
            <person name="Hug L.A."/>
            <person name="Sharon I."/>
            <person name="Castelle C.J."/>
            <person name="Probst A.J."/>
            <person name="Thomas B.C."/>
            <person name="Singh A."/>
            <person name="Wilkins M.J."/>
            <person name="Karaoz U."/>
            <person name="Brodie E.L."/>
            <person name="Williams K.H."/>
            <person name="Hubbard S.S."/>
            <person name="Banfield J.F."/>
        </authorList>
    </citation>
    <scope>NUCLEOTIDE SEQUENCE [LARGE SCALE GENOMIC DNA]</scope>
</reference>
<keyword evidence="4 7" id="KW-0689">Ribosomal protein</keyword>
<organism evidence="9 10">
    <name type="scientific">Candidatus Woesebacteria bacterium RIFOXYB1_FULL_38_16</name>
    <dbReference type="NCBI Taxonomy" id="1802538"/>
    <lineage>
        <taxon>Bacteria</taxon>
        <taxon>Candidatus Woeseibacteriota</taxon>
    </lineage>
</organism>
<proteinExistence type="inferred from homology"/>
<evidence type="ECO:0000256" key="4">
    <source>
        <dbReference type="ARBA" id="ARBA00022980"/>
    </source>
</evidence>
<dbReference type="GO" id="GO:0000027">
    <property type="term" value="P:ribosomal large subunit assembly"/>
    <property type="evidence" value="ECO:0007669"/>
    <property type="project" value="UniProtKB-UniRule"/>
</dbReference>
<dbReference type="GO" id="GO:0019843">
    <property type="term" value="F:rRNA binding"/>
    <property type="evidence" value="ECO:0007669"/>
    <property type="project" value="UniProtKB-UniRule"/>
</dbReference>
<dbReference type="InterPro" id="IPR049946">
    <property type="entry name" value="RIBOSOMAL_L20_CS"/>
</dbReference>
<dbReference type="PRINTS" id="PR00062">
    <property type="entry name" value="RIBOSOMALL20"/>
</dbReference>
<evidence type="ECO:0000256" key="7">
    <source>
        <dbReference type="HAMAP-Rule" id="MF_00382"/>
    </source>
</evidence>
<gene>
    <name evidence="7" type="primary">rplT</name>
    <name evidence="9" type="ORF">A2382_04525</name>
</gene>
<dbReference type="GO" id="GO:0005840">
    <property type="term" value="C:ribosome"/>
    <property type="evidence" value="ECO:0007669"/>
    <property type="project" value="UniProtKB-KW"/>
</dbReference>
<dbReference type="Proteomes" id="UP000178999">
    <property type="component" value="Unassembled WGS sequence"/>
</dbReference>
<dbReference type="FunFam" id="1.10.1900.20:FF:000001">
    <property type="entry name" value="50S ribosomal protein L20"/>
    <property type="match status" value="1"/>
</dbReference>
<dbReference type="NCBIfam" id="TIGR01032">
    <property type="entry name" value="rplT_bact"/>
    <property type="match status" value="1"/>
</dbReference>
<dbReference type="GO" id="GO:0006412">
    <property type="term" value="P:translation"/>
    <property type="evidence" value="ECO:0007669"/>
    <property type="project" value="InterPro"/>
</dbReference>
<dbReference type="EMBL" id="MGHY01000010">
    <property type="protein sequence ID" value="OGM79604.1"/>
    <property type="molecule type" value="Genomic_DNA"/>
</dbReference>
<dbReference type="STRING" id="1802538.A2382_04525"/>
<evidence type="ECO:0000256" key="3">
    <source>
        <dbReference type="ARBA" id="ARBA00022884"/>
    </source>
</evidence>
<protein>
    <recommendedName>
        <fullName evidence="6 7">Large ribosomal subunit protein bL20</fullName>
    </recommendedName>
</protein>
<dbReference type="PROSITE" id="PS00937">
    <property type="entry name" value="RIBOSOMAL_L20"/>
    <property type="match status" value="1"/>
</dbReference>
<evidence type="ECO:0000256" key="1">
    <source>
        <dbReference type="ARBA" id="ARBA00007698"/>
    </source>
</evidence>
<dbReference type="Gene3D" id="6.10.160.10">
    <property type="match status" value="1"/>
</dbReference>
<keyword evidence="2 7" id="KW-0699">rRNA-binding</keyword>
<comment type="caution">
    <text evidence="9">The sequence shown here is derived from an EMBL/GenBank/DDBJ whole genome shotgun (WGS) entry which is preliminary data.</text>
</comment>
<dbReference type="AlphaFoldDB" id="A0A1F8CTE8"/>
<dbReference type="Gene3D" id="1.10.1900.20">
    <property type="entry name" value="Ribosomal protein L20"/>
    <property type="match status" value="1"/>
</dbReference>
<dbReference type="CDD" id="cd07026">
    <property type="entry name" value="Ribosomal_L20"/>
    <property type="match status" value="1"/>
</dbReference>
<comment type="function">
    <text evidence="7 8">Binds directly to 23S ribosomal RNA and is necessary for the in vitro assembly process of the 50S ribosomal subunit. It is not involved in the protein synthesizing functions of that subunit.</text>
</comment>
<dbReference type="HAMAP" id="MF_00382">
    <property type="entry name" value="Ribosomal_bL20"/>
    <property type="match status" value="1"/>
</dbReference>
<dbReference type="InterPro" id="IPR035566">
    <property type="entry name" value="Ribosomal_protein_bL20_C"/>
</dbReference>
<dbReference type="GO" id="GO:1990904">
    <property type="term" value="C:ribonucleoprotein complex"/>
    <property type="evidence" value="ECO:0007669"/>
    <property type="project" value="UniProtKB-KW"/>
</dbReference>
<evidence type="ECO:0000313" key="9">
    <source>
        <dbReference type="EMBL" id="OGM79604.1"/>
    </source>
</evidence>
<keyword evidence="3 7" id="KW-0694">RNA-binding</keyword>